<feature type="compositionally biased region" description="Polar residues" evidence="1">
    <location>
        <begin position="727"/>
        <end position="737"/>
    </location>
</feature>
<evidence type="ECO:0000259" key="2">
    <source>
        <dbReference type="PROSITE" id="PS50003"/>
    </source>
</evidence>
<feature type="compositionally biased region" description="Basic and acidic residues" evidence="1">
    <location>
        <begin position="364"/>
        <end position="374"/>
    </location>
</feature>
<feature type="region of interest" description="Disordered" evidence="1">
    <location>
        <begin position="200"/>
        <end position="232"/>
    </location>
</feature>
<reference evidence="3" key="1">
    <citation type="submission" date="2022-08" db="EMBL/GenBank/DDBJ databases">
        <title>Novel sulphate-reducing endosymbionts in the free-living metamonad Anaeramoeba.</title>
        <authorList>
            <person name="Jerlstrom-Hultqvist J."/>
            <person name="Cepicka I."/>
            <person name="Gallot-Lavallee L."/>
            <person name="Salas-Leiva D."/>
            <person name="Curtis B.A."/>
            <person name="Zahonova K."/>
            <person name="Pipaliya S."/>
            <person name="Dacks J."/>
            <person name="Roger A.J."/>
        </authorList>
    </citation>
    <scope>NUCLEOTIDE SEQUENCE</scope>
    <source>
        <strain evidence="3">Busselton2</strain>
    </source>
</reference>
<dbReference type="InterPro" id="IPR011993">
    <property type="entry name" value="PH-like_dom_sf"/>
</dbReference>
<comment type="caution">
    <text evidence="3">The sequence shown here is derived from an EMBL/GenBank/DDBJ whole genome shotgun (WGS) entry which is preliminary data.</text>
</comment>
<sequence>MTTIKSGYLLKKGKKTLFRQKWRKRFLVFKSNGELEYYTDNSKEQFLHSLNMNLVNEIKSKKFSESKFGFLLIFGKRTYYFSSENVTISENWMKCFQNFRNKKNNPDKKDCDKDENQQKLAKISNDIKNEIYQKMRQKMNYQNLKLNQDEISDHSRNKQNIIKETHNNHKSGNKNLKKNHNLLNSQVISELRLKNQKNIDLYETQEEKHNDKEKEKNKNENKKSTVLHNEQSGIESKYNIRINENLNENKKKNIIEKEHNVNMKKDEKIKENNNEKEKEKEFDLEKENKFDFEVKNENKDNNFSSLFYTEHLNENKNNDLDEFFQILREEKKKKDLENSIYNTTNTTNLPESFSKNTIKKINELRNTKNIEKGNENMISKSNNNNDNNNNDNNNKNNNNTKTFTDIDYDNSEKNDVYNENKNEDNNISYNKNMNQNEIKKEHLNKTKEKNIINKAGNKNAIKKKNSMINLKIDKPILENILKLSTEELLEQIKTPKTDQEKIFDFNIKKENNNPIGTIDDITSMLERKSSKIIKKPEQTTVNLNNNTIKQIEKKPKIGDQINQIMGKKNNSITDHQDFFTKNNNKLNLSESIDLLLQKKTNNFKTKTLGNSHQTSDKSQFTRLNNIDTLLLQTRNRRKTDEKTKNIHIMNRNNKMTKKPLFLTKSIPNEKSKSKLNVDELLNILKTKTKGVEFGGYINKKPLYNNDKNKDSPKKLLRVGGHYNKLNNDNSINENYDSNNHHVIGINNDSNNNNNNNNNLKNDDNKSNRLKNLQSQKKTYKNKISEYENISKEIDNILFAEPPLTSFSTLFQDQNNENSYSKQFDKEFDKKISQILNIPFQNKEKKKLNYTNDLSSDNSKANNIN</sequence>
<organism evidence="3 4">
    <name type="scientific">Anaeramoeba flamelloides</name>
    <dbReference type="NCBI Taxonomy" id="1746091"/>
    <lineage>
        <taxon>Eukaryota</taxon>
        <taxon>Metamonada</taxon>
        <taxon>Anaeramoebidae</taxon>
        <taxon>Anaeramoeba</taxon>
    </lineage>
</organism>
<feature type="region of interest" description="Disordered" evidence="1">
    <location>
        <begin position="727"/>
        <end position="768"/>
    </location>
</feature>
<dbReference type="EMBL" id="JANTQA010000016">
    <property type="protein sequence ID" value="KAJ3447463.1"/>
    <property type="molecule type" value="Genomic_DNA"/>
</dbReference>
<evidence type="ECO:0000313" key="4">
    <source>
        <dbReference type="Proteomes" id="UP001146793"/>
    </source>
</evidence>
<feature type="compositionally biased region" description="Low complexity" evidence="1">
    <location>
        <begin position="379"/>
        <end position="399"/>
    </location>
</feature>
<evidence type="ECO:0000313" key="3">
    <source>
        <dbReference type="EMBL" id="KAJ3447463.1"/>
    </source>
</evidence>
<dbReference type="CDD" id="cd00821">
    <property type="entry name" value="PH"/>
    <property type="match status" value="1"/>
</dbReference>
<feature type="compositionally biased region" description="Basic and acidic residues" evidence="1">
    <location>
        <begin position="205"/>
        <end position="223"/>
    </location>
</feature>
<feature type="compositionally biased region" description="Basic and acidic residues" evidence="1">
    <location>
        <begin position="410"/>
        <end position="424"/>
    </location>
</feature>
<dbReference type="InterPro" id="IPR001849">
    <property type="entry name" value="PH_domain"/>
</dbReference>
<name>A0AAV8A0Z9_9EUKA</name>
<feature type="region of interest" description="Disordered" evidence="1">
    <location>
        <begin position="364"/>
        <end position="429"/>
    </location>
</feature>
<evidence type="ECO:0000256" key="1">
    <source>
        <dbReference type="SAM" id="MobiDB-lite"/>
    </source>
</evidence>
<dbReference type="SMART" id="SM00233">
    <property type="entry name" value="PH"/>
    <property type="match status" value="1"/>
</dbReference>
<dbReference type="SUPFAM" id="SSF50729">
    <property type="entry name" value="PH domain-like"/>
    <property type="match status" value="1"/>
</dbReference>
<feature type="domain" description="PH" evidence="2">
    <location>
        <begin position="2"/>
        <end position="101"/>
    </location>
</feature>
<feature type="compositionally biased region" description="Low complexity" evidence="1">
    <location>
        <begin position="746"/>
        <end position="759"/>
    </location>
</feature>
<proteinExistence type="predicted"/>
<gene>
    <name evidence="3" type="ORF">M0812_07696</name>
</gene>
<accession>A0AAV8A0Z9</accession>
<protein>
    <submittedName>
        <fullName evidence="3">Plekhh protein</fullName>
    </submittedName>
</protein>
<dbReference type="AlphaFoldDB" id="A0AAV8A0Z9"/>
<dbReference type="PROSITE" id="PS50003">
    <property type="entry name" value="PH_DOMAIN"/>
    <property type="match status" value="1"/>
</dbReference>
<dbReference type="Proteomes" id="UP001146793">
    <property type="component" value="Unassembled WGS sequence"/>
</dbReference>
<dbReference type="Gene3D" id="2.30.29.30">
    <property type="entry name" value="Pleckstrin-homology domain (PH domain)/Phosphotyrosine-binding domain (PTB)"/>
    <property type="match status" value="1"/>
</dbReference>